<feature type="compositionally biased region" description="Basic and acidic residues" evidence="2">
    <location>
        <begin position="328"/>
        <end position="341"/>
    </location>
</feature>
<feature type="compositionally biased region" description="Polar residues" evidence="2">
    <location>
        <begin position="443"/>
        <end position="452"/>
    </location>
</feature>
<feature type="compositionally biased region" description="Basic and acidic residues" evidence="2">
    <location>
        <begin position="895"/>
        <end position="904"/>
    </location>
</feature>
<feature type="compositionally biased region" description="Basic and acidic residues" evidence="2">
    <location>
        <begin position="273"/>
        <end position="282"/>
    </location>
</feature>
<dbReference type="PANTHER" id="PTHR14522">
    <property type="entry name" value="EMO2-RELATED"/>
    <property type="match status" value="1"/>
</dbReference>
<feature type="compositionally biased region" description="Polar residues" evidence="2">
    <location>
        <begin position="14"/>
        <end position="27"/>
    </location>
</feature>
<dbReference type="Proteomes" id="UP001044222">
    <property type="component" value="Chromosome 17"/>
</dbReference>
<organism evidence="4 5">
    <name type="scientific">Anguilla anguilla</name>
    <name type="common">European freshwater eel</name>
    <name type="synonym">Muraena anguilla</name>
    <dbReference type="NCBI Taxonomy" id="7936"/>
    <lineage>
        <taxon>Eukaryota</taxon>
        <taxon>Metazoa</taxon>
        <taxon>Chordata</taxon>
        <taxon>Craniata</taxon>
        <taxon>Vertebrata</taxon>
        <taxon>Euteleostomi</taxon>
        <taxon>Actinopterygii</taxon>
        <taxon>Neopterygii</taxon>
        <taxon>Teleostei</taxon>
        <taxon>Anguilliformes</taxon>
        <taxon>Anguillidae</taxon>
        <taxon>Anguilla</taxon>
    </lineage>
</organism>
<gene>
    <name evidence="4" type="ORF">ANANG_G00285910</name>
</gene>
<sequence>MHRSLEDCGVPQLPSRTPVTTTCSPGQVSVRVLPDNLEGTPEGDGEPELDNHHGEGGIVFSEESLGEPQACPGSSPEMRERLKVVRGGKRGKGMRKKRSDDMKERELLIVTGGEAREEVRSEQNSSISTGTCVSQLLDTDPHGSLSSRRVIRKNSQGSCWMEAKGRGGRRNNLNVESPSTEIMPTVVGSSLEFKDCSASNSSADCGMTATRAKSRGENGSSFKTRKLRSSAIAFEDIRRSPNHSRCDSTTLTTETGSKEEDAAGINKSDIQLEDARPKCLRRERQHYRRRKRELSPGMDMDPMLNGKCLAVPEGIQGDINRTTVSSEVPKESETSQESEPRTRKKLGRLRHKLRNHADKELIQEEMTVDMELERKAALSDESPCDLEPQEDSASGETSIQPGGSLPEHADTRSQVQPRTCTLMQVGRKRGGTRETGKEGETVHASSSSQTTNSKHKLPEADDEVELKSVKVHRLIDKEVPKGRRGKKSKQRDGMRTAEDSHRRKGRSCFRGRCERKEDLAVEGEQLKETDSFEKPECELLRRSYSCPEIPSLLKDGRHRPSPLHHCLPVPLPPSSAKRTRRHTVCSLEVEREIAPLCLRKEVYPTGRGGQHYNPGFPASSTSFTALASCFLSSPLAFLSRKQEGSSSSSGISGSSACSCDVTLSSSSDATPSTSSSVSSLICRLLPDFTSCALPRSSQSTASVSSFCSVSSQMPVDGEIEGKQEQQEDQEEEEQDEEEGICFTPEQETVEPRDEKSFSDSEIKAGSATQAERGKVSRFRIRKTPPKPPTNLTPMGLPRPVRLKKKDFSLEEIYTNKNFHKPPEGRLETIFEVPTSNCDGSLSLIGSRRFKRLVKFPELGVARKPRKALAGAGKGTFRKTGDSSAVGRTRRRGTPKAKDAPSRTAEELDSLLCSKLDQLDAWMALDQAAP</sequence>
<feature type="compositionally biased region" description="Basic and acidic residues" evidence="2">
    <location>
        <begin position="490"/>
        <end position="501"/>
    </location>
</feature>
<feature type="compositionally biased region" description="Basic and acidic residues" evidence="2">
    <location>
        <begin position="431"/>
        <end position="441"/>
    </location>
</feature>
<dbReference type="AlphaFoldDB" id="A0A9D3LKB8"/>
<feature type="compositionally biased region" description="Basic and acidic residues" evidence="2">
    <location>
        <begin position="749"/>
        <end position="762"/>
    </location>
</feature>
<evidence type="ECO:0000256" key="1">
    <source>
        <dbReference type="ARBA" id="ARBA00022553"/>
    </source>
</evidence>
<feature type="region of interest" description="Disordered" evidence="2">
    <location>
        <begin position="238"/>
        <end position="508"/>
    </location>
</feature>
<reference evidence="4" key="1">
    <citation type="submission" date="2021-01" db="EMBL/GenBank/DDBJ databases">
        <title>A chromosome-scale assembly of European eel, Anguilla anguilla.</title>
        <authorList>
            <person name="Henkel C."/>
            <person name="Jong-Raadsen S.A."/>
            <person name="Dufour S."/>
            <person name="Weltzien F.-A."/>
            <person name="Palstra A.P."/>
            <person name="Pelster B."/>
            <person name="Spaink H.P."/>
            <person name="Van Den Thillart G.E."/>
            <person name="Jansen H."/>
            <person name="Zahm M."/>
            <person name="Klopp C."/>
            <person name="Cedric C."/>
            <person name="Louis A."/>
            <person name="Berthelot C."/>
            <person name="Parey E."/>
            <person name="Roest Crollius H."/>
            <person name="Montfort J."/>
            <person name="Robinson-Rechavi M."/>
            <person name="Bucao C."/>
            <person name="Bouchez O."/>
            <person name="Gislard M."/>
            <person name="Lluch J."/>
            <person name="Milhes M."/>
            <person name="Lampietro C."/>
            <person name="Lopez Roques C."/>
            <person name="Donnadieu C."/>
            <person name="Braasch I."/>
            <person name="Desvignes T."/>
            <person name="Postlethwait J."/>
            <person name="Bobe J."/>
            <person name="Guiguen Y."/>
            <person name="Dirks R."/>
        </authorList>
    </citation>
    <scope>NUCLEOTIDE SEQUENCE</scope>
    <source>
        <strain evidence="4">Tag_6206</strain>
        <tissue evidence="4">Liver</tissue>
    </source>
</reference>
<comment type="caution">
    <text evidence="4">The sequence shown here is derived from an EMBL/GenBank/DDBJ whole genome shotgun (WGS) entry which is preliminary data.</text>
</comment>
<keyword evidence="5" id="KW-1185">Reference proteome</keyword>
<feature type="compositionally biased region" description="Polar residues" evidence="2">
    <location>
        <begin position="391"/>
        <end position="401"/>
    </location>
</feature>
<feature type="compositionally biased region" description="Basic residues" evidence="2">
    <location>
        <begin position="342"/>
        <end position="354"/>
    </location>
</feature>
<dbReference type="EMBL" id="JAFIRN010000017">
    <property type="protein sequence ID" value="KAG5831949.1"/>
    <property type="molecule type" value="Genomic_DNA"/>
</dbReference>
<dbReference type="Pfam" id="PF15386">
    <property type="entry name" value="Tantalus"/>
    <property type="match status" value="1"/>
</dbReference>
<dbReference type="InterPro" id="IPR026320">
    <property type="entry name" value="PRR14"/>
</dbReference>
<evidence type="ECO:0000313" key="4">
    <source>
        <dbReference type="EMBL" id="KAG5831949.1"/>
    </source>
</evidence>
<accession>A0A9D3LKB8</accession>
<dbReference type="PANTHER" id="PTHR14522:SF2">
    <property type="entry name" value="PROLINE-RICH PROTEIN 14"/>
    <property type="match status" value="1"/>
</dbReference>
<dbReference type="InterPro" id="IPR028149">
    <property type="entry name" value="Tantalus-like"/>
</dbReference>
<protein>
    <recommendedName>
        <fullName evidence="3">Tantalus-like domain-containing protein</fullName>
    </recommendedName>
</protein>
<feature type="compositionally biased region" description="Basic residues" evidence="2">
    <location>
        <begin position="775"/>
        <end position="784"/>
    </location>
</feature>
<feature type="domain" description="Tantalus-like" evidence="3">
    <location>
        <begin position="791"/>
        <end position="848"/>
    </location>
</feature>
<evidence type="ECO:0000313" key="5">
    <source>
        <dbReference type="Proteomes" id="UP001044222"/>
    </source>
</evidence>
<keyword evidence="1" id="KW-0597">Phosphoprotein</keyword>
<feature type="compositionally biased region" description="Basic and acidic residues" evidence="2">
    <location>
        <begin position="465"/>
        <end position="481"/>
    </location>
</feature>
<feature type="region of interest" description="Disordered" evidence="2">
    <location>
        <begin position="869"/>
        <end position="904"/>
    </location>
</feature>
<feature type="region of interest" description="Disordered" evidence="2">
    <location>
        <begin position="1"/>
        <end position="77"/>
    </location>
</feature>
<evidence type="ECO:0000256" key="2">
    <source>
        <dbReference type="SAM" id="MobiDB-lite"/>
    </source>
</evidence>
<evidence type="ECO:0000259" key="3">
    <source>
        <dbReference type="Pfam" id="PF15386"/>
    </source>
</evidence>
<feature type="region of interest" description="Disordered" evidence="2">
    <location>
        <begin position="717"/>
        <end position="798"/>
    </location>
</feature>
<feature type="compositionally biased region" description="Basic residues" evidence="2">
    <location>
        <begin position="283"/>
        <end position="292"/>
    </location>
</feature>
<feature type="compositionally biased region" description="Polar residues" evidence="2">
    <location>
        <begin position="412"/>
        <end position="422"/>
    </location>
</feature>
<name>A0A9D3LKB8_ANGAN</name>
<feature type="compositionally biased region" description="Acidic residues" evidence="2">
    <location>
        <begin position="726"/>
        <end position="739"/>
    </location>
</feature>
<proteinExistence type="predicted"/>